<name>A0A1I7IE65_9FIRM</name>
<gene>
    <name evidence="1" type="ORF">SAMN05216508_1421</name>
</gene>
<protein>
    <submittedName>
        <fullName evidence="1">Uncharacterized protein</fullName>
    </submittedName>
</protein>
<dbReference type="STRING" id="155865.SAMN05216515_1431"/>
<organism evidence="1 2">
    <name type="scientific">Eubacterium pyruvativorans</name>
    <dbReference type="NCBI Taxonomy" id="155865"/>
    <lineage>
        <taxon>Bacteria</taxon>
        <taxon>Bacillati</taxon>
        <taxon>Bacillota</taxon>
        <taxon>Clostridia</taxon>
        <taxon>Eubacteriales</taxon>
        <taxon>Eubacteriaceae</taxon>
        <taxon>Eubacterium</taxon>
    </lineage>
</organism>
<reference evidence="1 2" key="1">
    <citation type="submission" date="2016-10" db="EMBL/GenBank/DDBJ databases">
        <authorList>
            <person name="de Groot N.N."/>
        </authorList>
    </citation>
    <scope>NUCLEOTIDE SEQUENCE [LARGE SCALE GENOMIC DNA]</scope>
    <source>
        <strain evidence="1 2">KHGC13</strain>
    </source>
</reference>
<sequence>TATKASSSTATDGKISGVNDAMEYQIDGATTWTAVEENKTEITGLTAGTYKVRYAGTADKNASDATSVEVGVKEDQTAPTGLTATKASSSTATDGKISGVNDAMEYQIDGATTWTAVGENQTEITGLTAGTYKVRYAGTADKNASDATSVEVGVKVAPTVTVPTAKTLTYNGQAQGLVNAGSTEDGTLYYAVTTENLAPTDESLYTTSIPTATNVGTYYVWYKVKGDDNHNDTAAAKIETKINPVDKTELIKSIHEAEQYYNNIKEKKDYEAIASVLQKAIKEAQTVAGNDNVDESRVGSAVTTITKAKTDAVAEVKKVDDKKAAEAAEAKEAADTAAAKAVSDKIVSLPAADKVTTADKATIEAARKAYEALTADQKKKVSSDTLKKLETAEKALADAEKKDAEDTAASGKVSEAINALPASDKVTVADKAAIEAARKAYDALSADQKAKISAEMVKKLEDAESALAAAVEKSVKTVTVNAKTVNAKSVKAAVAKAGGSSKYVKTVVIGKNAKKISKGAFKNYKSANTLVVKSKKLKRSTVKKSLKGSKITKVKIKVGSKKTNKKYVKKYKKIFTKKIVGKKVKVSL</sequence>
<evidence type="ECO:0000313" key="1">
    <source>
        <dbReference type="EMBL" id="SFU71188.1"/>
    </source>
</evidence>
<dbReference type="Proteomes" id="UP000198817">
    <property type="component" value="Unassembled WGS sequence"/>
</dbReference>
<dbReference type="EMBL" id="FPBT01000042">
    <property type="protein sequence ID" value="SFU71188.1"/>
    <property type="molecule type" value="Genomic_DNA"/>
</dbReference>
<dbReference type="RefSeq" id="WP_207646748.1">
    <property type="nucleotide sequence ID" value="NZ_FPBT01000042.1"/>
</dbReference>
<dbReference type="AlphaFoldDB" id="A0A1I7IE65"/>
<feature type="non-terminal residue" evidence="1">
    <location>
        <position position="1"/>
    </location>
</feature>
<accession>A0A1I7IE65</accession>
<keyword evidence="2" id="KW-1185">Reference proteome</keyword>
<dbReference type="Gene3D" id="1.20.1270.90">
    <property type="entry name" value="AF1782-like"/>
    <property type="match status" value="1"/>
</dbReference>
<proteinExistence type="predicted"/>
<evidence type="ECO:0000313" key="2">
    <source>
        <dbReference type="Proteomes" id="UP000198817"/>
    </source>
</evidence>